<dbReference type="AlphaFoldDB" id="A0A3S1BKY8"/>
<dbReference type="Proteomes" id="UP000271974">
    <property type="component" value="Unassembled WGS sequence"/>
</dbReference>
<name>A0A3S1BKY8_ELYCH</name>
<gene>
    <name evidence="1" type="ORF">EGW08_001458</name>
</gene>
<keyword evidence="2" id="KW-1185">Reference proteome</keyword>
<comment type="caution">
    <text evidence="1">The sequence shown here is derived from an EMBL/GenBank/DDBJ whole genome shotgun (WGS) entry which is preliminary data.</text>
</comment>
<protein>
    <submittedName>
        <fullName evidence="1">Uncharacterized protein</fullName>
    </submittedName>
</protein>
<proteinExistence type="predicted"/>
<organism evidence="1 2">
    <name type="scientific">Elysia chlorotica</name>
    <name type="common">Eastern emerald elysia</name>
    <name type="synonym">Sea slug</name>
    <dbReference type="NCBI Taxonomy" id="188477"/>
    <lineage>
        <taxon>Eukaryota</taxon>
        <taxon>Metazoa</taxon>
        <taxon>Spiralia</taxon>
        <taxon>Lophotrochozoa</taxon>
        <taxon>Mollusca</taxon>
        <taxon>Gastropoda</taxon>
        <taxon>Heterobranchia</taxon>
        <taxon>Euthyneura</taxon>
        <taxon>Panpulmonata</taxon>
        <taxon>Sacoglossa</taxon>
        <taxon>Placobranchoidea</taxon>
        <taxon>Plakobranchidae</taxon>
        <taxon>Elysia</taxon>
    </lineage>
</organism>
<reference evidence="1 2" key="1">
    <citation type="submission" date="2019-01" db="EMBL/GenBank/DDBJ databases">
        <title>A draft genome assembly of the solar-powered sea slug Elysia chlorotica.</title>
        <authorList>
            <person name="Cai H."/>
            <person name="Li Q."/>
            <person name="Fang X."/>
            <person name="Li J."/>
            <person name="Curtis N.E."/>
            <person name="Altenburger A."/>
            <person name="Shibata T."/>
            <person name="Feng M."/>
            <person name="Maeda T."/>
            <person name="Schwartz J.A."/>
            <person name="Shigenobu S."/>
            <person name="Lundholm N."/>
            <person name="Nishiyama T."/>
            <person name="Yang H."/>
            <person name="Hasebe M."/>
            <person name="Li S."/>
            <person name="Pierce S.K."/>
            <person name="Wang J."/>
        </authorList>
    </citation>
    <scope>NUCLEOTIDE SEQUENCE [LARGE SCALE GENOMIC DNA]</scope>
    <source>
        <strain evidence="1">EC2010</strain>
        <tissue evidence="1">Whole organism of an adult</tissue>
    </source>
</reference>
<evidence type="ECO:0000313" key="2">
    <source>
        <dbReference type="Proteomes" id="UP000271974"/>
    </source>
</evidence>
<accession>A0A3S1BKY8</accession>
<sequence length="118" mass="13617">MIQLIHPWHPPCQCGPNQVAYHCTRQGDKISDFDSYACCHQFISGKHVLFDTSWKNIVHHTITLYSTSLIQQTRTNKYPACNQQEKIPYFVPLCLNKLSFHPTNQPFALSSDHPNQGY</sequence>
<evidence type="ECO:0000313" key="1">
    <source>
        <dbReference type="EMBL" id="RUS90747.1"/>
    </source>
</evidence>
<dbReference type="EMBL" id="RQTK01000025">
    <property type="protein sequence ID" value="RUS90747.1"/>
    <property type="molecule type" value="Genomic_DNA"/>
</dbReference>